<feature type="domain" description="DUF306" evidence="1">
    <location>
        <begin position="30"/>
        <end position="125"/>
    </location>
</feature>
<evidence type="ECO:0000313" key="3">
    <source>
        <dbReference type="Proteomes" id="UP000199239"/>
    </source>
</evidence>
<dbReference type="RefSeq" id="WP_093917594.1">
    <property type="nucleotide sequence ID" value="NZ_FPAJ01000007.1"/>
</dbReference>
<dbReference type="Gene3D" id="2.40.128.270">
    <property type="match status" value="1"/>
</dbReference>
<dbReference type="STRING" id="394264.SAMN04488040_3418"/>
<evidence type="ECO:0000259" key="1">
    <source>
        <dbReference type="Pfam" id="PF03724"/>
    </source>
</evidence>
<dbReference type="InterPro" id="IPR053147">
    <property type="entry name" value="Hsp_HslJ-like"/>
</dbReference>
<dbReference type="OrthoDB" id="7777568at2"/>
<sequence>MLHPAALALPLALLAGCDADETLRSYGGADKTWQLVELNGAAFANTATLTFPAKHKLAGNSPCNRFSATLDVPYPWFNVTQVVSTKMACPALAQEMAFFDALSTASISEVLGDTMIVSNTDGLMMVFNAVD</sequence>
<keyword evidence="3" id="KW-1185">Reference proteome</keyword>
<dbReference type="InterPro" id="IPR038670">
    <property type="entry name" value="HslJ-like_sf"/>
</dbReference>
<dbReference type="PANTHER" id="PTHR35535:SF1">
    <property type="entry name" value="HEAT SHOCK PROTEIN HSLJ"/>
    <property type="match status" value="1"/>
</dbReference>
<dbReference type="InterPro" id="IPR005184">
    <property type="entry name" value="DUF306_Meta_HslJ"/>
</dbReference>
<dbReference type="EMBL" id="FPAJ01000007">
    <property type="protein sequence ID" value="SFT14339.1"/>
    <property type="molecule type" value="Genomic_DNA"/>
</dbReference>
<evidence type="ECO:0000313" key="2">
    <source>
        <dbReference type="EMBL" id="SFT14339.1"/>
    </source>
</evidence>
<proteinExistence type="predicted"/>
<reference evidence="3" key="1">
    <citation type="submission" date="2016-10" db="EMBL/GenBank/DDBJ databases">
        <authorList>
            <person name="Varghese N."/>
            <person name="Submissions S."/>
        </authorList>
    </citation>
    <scope>NUCLEOTIDE SEQUENCE [LARGE SCALE GENOMIC DNA]</scope>
    <source>
        <strain evidence="3">DSM 23422</strain>
    </source>
</reference>
<dbReference type="Pfam" id="PF03724">
    <property type="entry name" value="META"/>
    <property type="match status" value="1"/>
</dbReference>
<accession>A0A1I6VKZ5</accession>
<dbReference type="PANTHER" id="PTHR35535">
    <property type="entry name" value="HEAT SHOCK PROTEIN HSLJ"/>
    <property type="match status" value="1"/>
</dbReference>
<gene>
    <name evidence="2" type="ORF">SAMN04488040_3418</name>
</gene>
<dbReference type="AlphaFoldDB" id="A0A1I6VKZ5"/>
<name>A0A1I6VKZ5_9RHOB</name>
<organism evidence="2 3">
    <name type="scientific">Sulfitobacter marinus</name>
    <dbReference type="NCBI Taxonomy" id="394264"/>
    <lineage>
        <taxon>Bacteria</taxon>
        <taxon>Pseudomonadati</taxon>
        <taxon>Pseudomonadota</taxon>
        <taxon>Alphaproteobacteria</taxon>
        <taxon>Rhodobacterales</taxon>
        <taxon>Roseobacteraceae</taxon>
        <taxon>Sulfitobacter</taxon>
    </lineage>
</organism>
<keyword evidence="2" id="KW-0346">Stress response</keyword>
<dbReference type="Proteomes" id="UP000199239">
    <property type="component" value="Unassembled WGS sequence"/>
</dbReference>
<protein>
    <submittedName>
        <fullName evidence="2">Heat shock protein HslJ</fullName>
    </submittedName>
</protein>